<dbReference type="InterPro" id="IPR036156">
    <property type="entry name" value="Beta-gal/glucu_dom_sf"/>
</dbReference>
<dbReference type="EMBL" id="JAPQKT010000008">
    <property type="protein sequence ID" value="KAJ5222425.1"/>
    <property type="molecule type" value="Genomic_DNA"/>
</dbReference>
<dbReference type="Proteomes" id="UP001147733">
    <property type="component" value="Unassembled WGS sequence"/>
</dbReference>
<evidence type="ECO:0000256" key="5">
    <source>
        <dbReference type="ARBA" id="ARBA00023277"/>
    </source>
</evidence>
<dbReference type="SUPFAM" id="SSF49785">
    <property type="entry name" value="Galactose-binding domain-like"/>
    <property type="match status" value="1"/>
</dbReference>
<dbReference type="SUPFAM" id="SSF49303">
    <property type="entry name" value="beta-Galactosidase/glucuronidase domain"/>
    <property type="match status" value="2"/>
</dbReference>
<comment type="pathway">
    <text evidence="2">Glycan metabolism; N-glycan degradation.</text>
</comment>
<evidence type="ECO:0000256" key="3">
    <source>
        <dbReference type="ARBA" id="ARBA00012754"/>
    </source>
</evidence>
<dbReference type="InterPro" id="IPR017853">
    <property type="entry name" value="GH"/>
</dbReference>
<dbReference type="GO" id="GO:0006516">
    <property type="term" value="P:glycoprotein catabolic process"/>
    <property type="evidence" value="ECO:0007669"/>
    <property type="project" value="TreeGrafter"/>
</dbReference>
<dbReference type="InterPro" id="IPR006102">
    <property type="entry name" value="Ig-like_GH2"/>
</dbReference>
<keyword evidence="4" id="KW-0378">Hydrolase</keyword>
<dbReference type="OrthoDB" id="2866996at2759"/>
<dbReference type="GO" id="GO:0000272">
    <property type="term" value="P:polysaccharide catabolic process"/>
    <property type="evidence" value="ECO:0007669"/>
    <property type="project" value="UniProtKB-KW"/>
</dbReference>
<dbReference type="PANTHER" id="PTHR43730:SF1">
    <property type="entry name" value="BETA-MANNOSIDASE"/>
    <property type="match status" value="1"/>
</dbReference>
<reference evidence="14" key="2">
    <citation type="journal article" date="2023" name="IMA Fungus">
        <title>Comparative genomic study of the Penicillium genus elucidates a diverse pangenome and 15 lateral gene transfer events.</title>
        <authorList>
            <person name="Petersen C."/>
            <person name="Sorensen T."/>
            <person name="Nielsen M.R."/>
            <person name="Sondergaard T.E."/>
            <person name="Sorensen J.L."/>
            <person name="Fitzpatrick D.A."/>
            <person name="Frisvad J.C."/>
            <person name="Nielsen K.L."/>
        </authorList>
    </citation>
    <scope>NUCLEOTIDE SEQUENCE</scope>
    <source>
        <strain evidence="14">IBT 23319</strain>
    </source>
</reference>
<dbReference type="EC" id="3.2.1.25" evidence="3"/>
<dbReference type="InterPro" id="IPR013783">
    <property type="entry name" value="Ig-like_fold"/>
</dbReference>
<evidence type="ECO:0000313" key="15">
    <source>
        <dbReference type="Proteomes" id="UP001147733"/>
    </source>
</evidence>
<sequence>MSFFEVPLSNGWTFKDRDDHAPDAWMPVVAVPSTVQQDLIANKRLEDPYIGLNELKAQWANEKAWVYRTEFKRPDIPAAAAVDMIFDGLDTFAYVTLNGRNILTSDNMFIGHRVDVTKLLLESDGPHVLEIVFECAQLKAQEIRNKYPDHKWEGFNGDLSRLAIRKAQYHWGWDWGPVIMIAGIWREIRLEVHTARVAEIWPQVQLVPNHKTATITVTAEIDVATSGCYTVSFYLSLRGHQIACENISVKIESGKQIVAKLKINDPDLWWPHGYGSQPLYEISVAVSADHGKRLHKASKRIGIRSAEVVQQPDKHGKSFFFRINGKDIFCGGSCWIPADSLLPSISQERYRSWINLMVNGGQTMVRVWGGGIYEDKAFYEACDEMGLLVWQDFMFACGNYPVWPDLLESIQQEVTYNICRLRHHPSIVIYAGNNEDYQVQEQTKLTYNYDDKDPNSWLKSDFPARYIYEKLLPEAIANLSPGTFYHPGSPWGDGKVTSDPTVGDIHQWNVWHGTQEKYQIFDTLGGRFNSEFGMEAFPHISTIDYFIENESDKFPQSQVMDFHNKADGHERRLATYLVENLRMATDLETYIYLTQVVQAETMMFGYRGWRRQWGNNRECGGALLWQINDCWPTISWAIVDYFQRPKPAYYTVKRAMEPLAVGVCREHHDWSIVHARPPTKTKYEVWVVSNRDEAINATVELRFLSVVSGENLRPPIVQDVTVTSNGTTTVISDGVIDHTAQPEPHVLAARLWINDRVVARDADWPQPFKYLDFSDRGLAVEIQNGNGPEEQTLAITALKPIKCLVFEELGSVKFSDSALDIMPGDRQVLTVLGLREHALPLKYRYLGD</sequence>
<evidence type="ECO:0000256" key="4">
    <source>
        <dbReference type="ARBA" id="ARBA00022801"/>
    </source>
</evidence>
<evidence type="ECO:0000259" key="12">
    <source>
        <dbReference type="Pfam" id="PF17786"/>
    </source>
</evidence>
<keyword evidence="6" id="KW-0326">Glycosidase</keyword>
<dbReference type="Pfam" id="PF22666">
    <property type="entry name" value="Glyco_hydro_2_N2"/>
    <property type="match status" value="1"/>
</dbReference>
<dbReference type="GO" id="GO:0004567">
    <property type="term" value="F:beta-mannosidase activity"/>
    <property type="evidence" value="ECO:0007669"/>
    <property type="project" value="UniProtKB-EC"/>
</dbReference>
<dbReference type="Gene3D" id="2.60.40.10">
    <property type="entry name" value="Immunoglobulins"/>
    <property type="match status" value="1"/>
</dbReference>
<gene>
    <name evidence="14" type="ORF">N7469_008665</name>
</gene>
<dbReference type="RefSeq" id="XP_056497348.1">
    <property type="nucleotide sequence ID" value="XM_056647583.1"/>
</dbReference>
<dbReference type="InterPro" id="IPR041447">
    <property type="entry name" value="Mannosidase_ig"/>
</dbReference>
<accession>A0A9W9TID5</accession>
<dbReference type="AlphaFoldDB" id="A0A9W9TID5"/>
<evidence type="ECO:0000256" key="9">
    <source>
        <dbReference type="ARBA" id="ARBA00041069"/>
    </source>
</evidence>
<proteinExistence type="inferred from homology"/>
<evidence type="ECO:0000256" key="10">
    <source>
        <dbReference type="ARBA" id="ARBA00041614"/>
    </source>
</evidence>
<evidence type="ECO:0000259" key="13">
    <source>
        <dbReference type="Pfam" id="PF22666"/>
    </source>
</evidence>
<dbReference type="GeneID" id="81386750"/>
<feature type="domain" description="Beta-mannosidase-like galactose-binding" evidence="13">
    <location>
        <begin position="12"/>
        <end position="186"/>
    </location>
</feature>
<evidence type="ECO:0000256" key="7">
    <source>
        <dbReference type="ARBA" id="ARBA00023326"/>
    </source>
</evidence>
<evidence type="ECO:0000256" key="8">
    <source>
        <dbReference type="ARBA" id="ARBA00038429"/>
    </source>
</evidence>
<dbReference type="PANTHER" id="PTHR43730">
    <property type="entry name" value="BETA-MANNOSIDASE"/>
    <property type="match status" value="1"/>
</dbReference>
<dbReference type="InterPro" id="IPR008979">
    <property type="entry name" value="Galactose-bd-like_sf"/>
</dbReference>
<dbReference type="InterPro" id="IPR054593">
    <property type="entry name" value="Beta-mannosidase-like_N2"/>
</dbReference>
<evidence type="ECO:0000313" key="14">
    <source>
        <dbReference type="EMBL" id="KAJ5222425.1"/>
    </source>
</evidence>
<comment type="caution">
    <text evidence="14">The sequence shown here is derived from an EMBL/GenBank/DDBJ whole genome shotgun (WGS) entry which is preliminary data.</text>
</comment>
<evidence type="ECO:0000256" key="2">
    <source>
        <dbReference type="ARBA" id="ARBA00004740"/>
    </source>
</evidence>
<dbReference type="FunFam" id="3.20.20.80:FF:000050">
    <property type="entry name" value="Beta-mannosidase B"/>
    <property type="match status" value="1"/>
</dbReference>
<keyword evidence="15" id="KW-1185">Reference proteome</keyword>
<name>A0A9W9TID5_PENCI</name>
<organism evidence="14 15">
    <name type="scientific">Penicillium citrinum</name>
    <dbReference type="NCBI Taxonomy" id="5077"/>
    <lineage>
        <taxon>Eukaryota</taxon>
        <taxon>Fungi</taxon>
        <taxon>Dikarya</taxon>
        <taxon>Ascomycota</taxon>
        <taxon>Pezizomycotina</taxon>
        <taxon>Eurotiomycetes</taxon>
        <taxon>Eurotiomycetidae</taxon>
        <taxon>Eurotiales</taxon>
        <taxon>Aspergillaceae</taxon>
        <taxon>Penicillium</taxon>
    </lineage>
</organism>
<dbReference type="Gene3D" id="3.20.20.80">
    <property type="entry name" value="Glycosidases"/>
    <property type="match status" value="1"/>
</dbReference>
<dbReference type="InterPro" id="IPR050887">
    <property type="entry name" value="Beta-mannosidase_GH2"/>
</dbReference>
<keyword evidence="7" id="KW-0624">Polysaccharide degradation</keyword>
<dbReference type="SUPFAM" id="SSF51445">
    <property type="entry name" value="(Trans)glycosidases"/>
    <property type="match status" value="1"/>
</dbReference>
<evidence type="ECO:0000256" key="6">
    <source>
        <dbReference type="ARBA" id="ARBA00023295"/>
    </source>
</evidence>
<comment type="similarity">
    <text evidence="8">Belongs to the glycosyl hydrolase 2 family. Beta-mannosidase B subfamily.</text>
</comment>
<evidence type="ECO:0000256" key="1">
    <source>
        <dbReference type="ARBA" id="ARBA00000829"/>
    </source>
</evidence>
<dbReference type="Pfam" id="PF17786">
    <property type="entry name" value="Mannosidase_ig"/>
    <property type="match status" value="1"/>
</dbReference>
<feature type="domain" description="Mannosidase Ig/CBM-like" evidence="12">
    <location>
        <begin position="681"/>
        <end position="770"/>
    </location>
</feature>
<keyword evidence="5" id="KW-0119">Carbohydrate metabolism</keyword>
<feature type="domain" description="Glycoside hydrolase family 2 immunoglobulin-like beta-sandwich" evidence="11">
    <location>
        <begin position="196"/>
        <end position="304"/>
    </location>
</feature>
<evidence type="ECO:0000259" key="11">
    <source>
        <dbReference type="Pfam" id="PF00703"/>
    </source>
</evidence>
<reference evidence="14" key="1">
    <citation type="submission" date="2022-11" db="EMBL/GenBank/DDBJ databases">
        <authorList>
            <person name="Petersen C."/>
        </authorList>
    </citation>
    <scope>NUCLEOTIDE SEQUENCE</scope>
    <source>
        <strain evidence="14">IBT 23319</strain>
    </source>
</reference>
<dbReference type="Pfam" id="PF00703">
    <property type="entry name" value="Glyco_hydro_2"/>
    <property type="match status" value="1"/>
</dbReference>
<protein>
    <recommendedName>
        <fullName evidence="9">Beta-mannosidase B</fullName>
        <ecNumber evidence="3">3.2.1.25</ecNumber>
    </recommendedName>
    <alternativeName>
        <fullName evidence="10">Mannanase B</fullName>
    </alternativeName>
</protein>
<comment type="catalytic activity">
    <reaction evidence="1">
        <text>Hydrolysis of terminal, non-reducing beta-D-mannose residues in beta-D-mannosides.</text>
        <dbReference type="EC" id="3.2.1.25"/>
    </reaction>
</comment>
<dbReference type="FunFam" id="2.60.120.260:FF:000118">
    <property type="entry name" value="Beta-mannosidase B"/>
    <property type="match status" value="1"/>
</dbReference>
<dbReference type="Gene3D" id="2.60.120.260">
    <property type="entry name" value="Galactose-binding domain-like"/>
    <property type="match status" value="1"/>
</dbReference>